<dbReference type="GO" id="GO:0051539">
    <property type="term" value="F:4 iron, 4 sulfur cluster binding"/>
    <property type="evidence" value="ECO:0007669"/>
    <property type="project" value="UniProtKB-KW"/>
</dbReference>
<evidence type="ECO:0000313" key="7">
    <source>
        <dbReference type="EMBL" id="PIE32080.1"/>
    </source>
</evidence>
<keyword evidence="4" id="KW-0408">Iron</keyword>
<dbReference type="PROSITE" id="PS51918">
    <property type="entry name" value="RADICAL_SAM"/>
    <property type="match status" value="1"/>
</dbReference>
<feature type="domain" description="Radical SAM core" evidence="6">
    <location>
        <begin position="277"/>
        <end position="501"/>
    </location>
</feature>
<dbReference type="SFLD" id="SFLDG01082">
    <property type="entry name" value="B12-binding_domain_containing"/>
    <property type="match status" value="1"/>
</dbReference>
<dbReference type="SFLD" id="SFLDS00029">
    <property type="entry name" value="Radical_SAM"/>
    <property type="match status" value="1"/>
</dbReference>
<evidence type="ECO:0000256" key="2">
    <source>
        <dbReference type="ARBA" id="ARBA00022691"/>
    </source>
</evidence>
<protein>
    <submittedName>
        <fullName evidence="7">Radical SAM protein</fullName>
    </submittedName>
</protein>
<evidence type="ECO:0000313" key="8">
    <source>
        <dbReference type="Proteomes" id="UP000230821"/>
    </source>
</evidence>
<dbReference type="SMART" id="SM00729">
    <property type="entry name" value="Elp3"/>
    <property type="match status" value="1"/>
</dbReference>
<reference evidence="7 8" key="1">
    <citation type="submission" date="2017-10" db="EMBL/GenBank/DDBJ databases">
        <title>Novel microbial diversity and functional potential in the marine mammal oral microbiome.</title>
        <authorList>
            <person name="Dudek N.K."/>
            <person name="Sun C.L."/>
            <person name="Burstein D."/>
            <person name="Kantor R.S."/>
            <person name="Aliaga Goltsman D.S."/>
            <person name="Bik E.M."/>
            <person name="Thomas B.C."/>
            <person name="Banfield J.F."/>
            <person name="Relman D.A."/>
        </authorList>
    </citation>
    <scope>NUCLEOTIDE SEQUENCE [LARGE SCALE GENOMIC DNA]</scope>
    <source>
        <strain evidence="7">DOLJORAL78_47_16</strain>
    </source>
</reference>
<evidence type="ECO:0000256" key="4">
    <source>
        <dbReference type="ARBA" id="ARBA00023004"/>
    </source>
</evidence>
<keyword evidence="3" id="KW-0479">Metal-binding</keyword>
<dbReference type="SUPFAM" id="SSF52242">
    <property type="entry name" value="Cobalamin (vitamin B12)-binding domain"/>
    <property type="match status" value="1"/>
</dbReference>
<dbReference type="AlphaFoldDB" id="A0A2G6K9N8"/>
<keyword evidence="5" id="KW-0411">Iron-sulfur</keyword>
<keyword evidence="2" id="KW-0949">S-adenosyl-L-methionine</keyword>
<dbReference type="PANTHER" id="PTHR43409:SF15">
    <property type="entry name" value="PUTATIVE-RELATED"/>
    <property type="match status" value="1"/>
</dbReference>
<name>A0A2G6K9N8_9BACT</name>
<dbReference type="Pfam" id="PF04055">
    <property type="entry name" value="Radical_SAM"/>
    <property type="match status" value="1"/>
</dbReference>
<gene>
    <name evidence="7" type="ORF">CSA56_16585</name>
</gene>
<dbReference type="GO" id="GO:0031419">
    <property type="term" value="F:cobalamin binding"/>
    <property type="evidence" value="ECO:0007669"/>
    <property type="project" value="InterPro"/>
</dbReference>
<dbReference type="InterPro" id="IPR051198">
    <property type="entry name" value="BchE-like"/>
</dbReference>
<dbReference type="PANTHER" id="PTHR43409">
    <property type="entry name" value="ANAEROBIC MAGNESIUM-PROTOPORPHYRIN IX MONOMETHYL ESTER CYCLASE-RELATED"/>
    <property type="match status" value="1"/>
</dbReference>
<dbReference type="InterPro" id="IPR006638">
    <property type="entry name" value="Elp3/MiaA/NifB-like_rSAM"/>
</dbReference>
<dbReference type="InterPro" id="IPR007197">
    <property type="entry name" value="rSAM"/>
</dbReference>
<evidence type="ECO:0000256" key="1">
    <source>
        <dbReference type="ARBA" id="ARBA00001966"/>
    </source>
</evidence>
<dbReference type="SUPFAM" id="SSF102114">
    <property type="entry name" value="Radical SAM enzymes"/>
    <property type="match status" value="1"/>
</dbReference>
<proteinExistence type="predicted"/>
<dbReference type="SFLD" id="SFLDG01123">
    <property type="entry name" value="methyltransferase_(Class_B)"/>
    <property type="match status" value="1"/>
</dbReference>
<sequence length="528" mass="60048">MTLCFTLGEAERRRPAGPTLRLETRAEYRENGTVLLPGRGDGWVKEVRSSMKISQSGSPALLLINPWIYDFAAYDLWVKPLGLLYLAGYLRHRGYHINLIDCLDRYHPGLPKFQGGRRPIVKEFGTGKFFKRKVIKPAALQQVPYPYCCYGIPEEIFLGRLQECPRPEAVLVTSMMTYWYPGAFRAIELVKQEWPDVPVILGGVYAMLCTEHAKACSGADYVLTERNPSRILRVLNELIAGQTAFTPPQALQEEAAKKQADSSVDELFQAKPAYDLYDHLDYAVILTSLGCPYRCTYCASRKLYPQFYQRKPEAVFQDILSLYEERSLRDFAFYDDALLVHFNSHLKPVLEQVLQHNLSCRFHTPNGLHARYIDKDCAELLFQAGFTTLRLSLETIDTNRQKTTGGKVTNEEFERAIETLKQTGFQGHALGAYLFVGLPGQEFEEVEATIRYAHDLGVRVNLCEYSPIPGTQDWADLAQQGLVDAQDDPLLHNNSVYLSAKGLCDSDDIQRLKNIVRHQNRQLRTCKD</sequence>
<comment type="cofactor">
    <cofactor evidence="1">
        <name>[4Fe-4S] cluster</name>
        <dbReference type="ChEBI" id="CHEBI:49883"/>
    </cofactor>
</comment>
<dbReference type="InterPro" id="IPR034466">
    <property type="entry name" value="Methyltransferase_Class_B"/>
</dbReference>
<dbReference type="Gene3D" id="3.80.30.20">
    <property type="entry name" value="tm_1862 like domain"/>
    <property type="match status" value="1"/>
</dbReference>
<comment type="caution">
    <text evidence="7">The sequence shown here is derived from an EMBL/GenBank/DDBJ whole genome shotgun (WGS) entry which is preliminary data.</text>
</comment>
<dbReference type="InterPro" id="IPR058240">
    <property type="entry name" value="rSAM_sf"/>
</dbReference>
<dbReference type="Proteomes" id="UP000230821">
    <property type="component" value="Unassembled WGS sequence"/>
</dbReference>
<accession>A0A2G6K9N8</accession>
<dbReference type="InterPro" id="IPR036724">
    <property type="entry name" value="Cobalamin-bd_sf"/>
</dbReference>
<evidence type="ECO:0000259" key="6">
    <source>
        <dbReference type="PROSITE" id="PS51918"/>
    </source>
</evidence>
<dbReference type="GO" id="GO:0046872">
    <property type="term" value="F:metal ion binding"/>
    <property type="evidence" value="ECO:0007669"/>
    <property type="project" value="UniProtKB-KW"/>
</dbReference>
<dbReference type="Gene3D" id="3.40.50.280">
    <property type="entry name" value="Cobalamin-binding domain"/>
    <property type="match status" value="1"/>
</dbReference>
<evidence type="ECO:0000256" key="5">
    <source>
        <dbReference type="ARBA" id="ARBA00023014"/>
    </source>
</evidence>
<evidence type="ECO:0000256" key="3">
    <source>
        <dbReference type="ARBA" id="ARBA00022723"/>
    </source>
</evidence>
<dbReference type="InterPro" id="IPR023404">
    <property type="entry name" value="rSAM_horseshoe"/>
</dbReference>
<dbReference type="GO" id="GO:0003824">
    <property type="term" value="F:catalytic activity"/>
    <property type="evidence" value="ECO:0007669"/>
    <property type="project" value="InterPro"/>
</dbReference>
<dbReference type="GO" id="GO:0005829">
    <property type="term" value="C:cytosol"/>
    <property type="evidence" value="ECO:0007669"/>
    <property type="project" value="TreeGrafter"/>
</dbReference>
<dbReference type="CDD" id="cd01335">
    <property type="entry name" value="Radical_SAM"/>
    <property type="match status" value="1"/>
</dbReference>
<organism evidence="7 8">
    <name type="scientific">candidate division KSB3 bacterium</name>
    <dbReference type="NCBI Taxonomy" id="2044937"/>
    <lineage>
        <taxon>Bacteria</taxon>
        <taxon>candidate division KSB3</taxon>
    </lineage>
</organism>
<dbReference type="EMBL" id="PDSK01000118">
    <property type="protein sequence ID" value="PIE32080.1"/>
    <property type="molecule type" value="Genomic_DNA"/>
</dbReference>